<dbReference type="AlphaFoldDB" id="A0A0B2AAP3"/>
<sequence length="90" mass="9985">MFGASATLFVPLDFSIHRLKEVCRLRSFQIRLRIGDRRPGPACQFPCHCGDVVVEIPVSDDAIQQTEAKQCIGMDALAQQHDLRGSTSTQ</sequence>
<evidence type="ECO:0000313" key="2">
    <source>
        <dbReference type="Proteomes" id="UP000031030"/>
    </source>
</evidence>
<proteinExistence type="predicted"/>
<dbReference type="Proteomes" id="UP000031030">
    <property type="component" value="Unassembled WGS sequence"/>
</dbReference>
<gene>
    <name evidence="1" type="ORF">LK09_07955</name>
</gene>
<evidence type="ECO:0000313" key="1">
    <source>
        <dbReference type="EMBL" id="KHK98808.1"/>
    </source>
</evidence>
<organism evidence="1 2">
    <name type="scientific">Microbacterium mangrovi</name>
    <dbReference type="NCBI Taxonomy" id="1348253"/>
    <lineage>
        <taxon>Bacteria</taxon>
        <taxon>Bacillati</taxon>
        <taxon>Actinomycetota</taxon>
        <taxon>Actinomycetes</taxon>
        <taxon>Micrococcales</taxon>
        <taxon>Microbacteriaceae</taxon>
        <taxon>Microbacterium</taxon>
    </lineage>
</organism>
<comment type="caution">
    <text evidence="1">The sequence shown here is derived from an EMBL/GenBank/DDBJ whole genome shotgun (WGS) entry which is preliminary data.</text>
</comment>
<reference evidence="1 2" key="1">
    <citation type="submission" date="2014-11" db="EMBL/GenBank/DDBJ databases">
        <title>Genome sequence of Microbacterium mangrovi MUSC 115(T).</title>
        <authorList>
            <person name="Lee L.-H."/>
        </authorList>
    </citation>
    <scope>NUCLEOTIDE SEQUENCE [LARGE SCALE GENOMIC DNA]</scope>
    <source>
        <strain evidence="1 2">MUSC 115</strain>
    </source>
</reference>
<protein>
    <submittedName>
        <fullName evidence="1">Uncharacterized protein</fullName>
    </submittedName>
</protein>
<name>A0A0B2AAP3_9MICO</name>
<keyword evidence="2" id="KW-1185">Reference proteome</keyword>
<dbReference type="EMBL" id="JTDK01000006">
    <property type="protein sequence ID" value="KHK98808.1"/>
    <property type="molecule type" value="Genomic_DNA"/>
</dbReference>
<accession>A0A0B2AAP3</accession>